<dbReference type="Proteomes" id="UP000199072">
    <property type="component" value="Unassembled WGS sequence"/>
</dbReference>
<accession>A0A1G7J0W0</accession>
<dbReference type="PANTHER" id="PTHR30432:SF1">
    <property type="entry name" value="DNA-BINDING TRANSCRIPTIONAL DUAL REGULATOR MODE"/>
    <property type="match status" value="1"/>
</dbReference>
<dbReference type="InterPro" id="IPR051815">
    <property type="entry name" value="Molybdate_resp_trans_reg"/>
</dbReference>
<dbReference type="OrthoDB" id="9805928at2"/>
<dbReference type="RefSeq" id="WP_091153479.1">
    <property type="nucleotide sequence ID" value="NZ_FNAI01000014.1"/>
</dbReference>
<name>A0A1G7J0W0_9SPHI</name>
<evidence type="ECO:0000313" key="1">
    <source>
        <dbReference type="EMBL" id="SDF18525.1"/>
    </source>
</evidence>
<reference evidence="1 2" key="1">
    <citation type="submission" date="2016-10" db="EMBL/GenBank/DDBJ databases">
        <authorList>
            <person name="de Groot N.N."/>
        </authorList>
    </citation>
    <scope>NUCLEOTIDE SEQUENCE [LARGE SCALE GENOMIC DNA]</scope>
    <source>
        <strain evidence="1 2">47C3B</strain>
    </source>
</reference>
<evidence type="ECO:0000313" key="2">
    <source>
        <dbReference type="Proteomes" id="UP000199072"/>
    </source>
</evidence>
<dbReference type="EMBL" id="FNAI01000014">
    <property type="protein sequence ID" value="SDF18525.1"/>
    <property type="molecule type" value="Genomic_DNA"/>
</dbReference>
<gene>
    <name evidence="1" type="ORF">SAMN05216464_11414</name>
</gene>
<organism evidence="1 2">
    <name type="scientific">Mucilaginibacter pineti</name>
    <dbReference type="NCBI Taxonomy" id="1391627"/>
    <lineage>
        <taxon>Bacteria</taxon>
        <taxon>Pseudomonadati</taxon>
        <taxon>Bacteroidota</taxon>
        <taxon>Sphingobacteriia</taxon>
        <taxon>Sphingobacteriales</taxon>
        <taxon>Sphingobacteriaceae</taxon>
        <taxon>Mucilaginibacter</taxon>
    </lineage>
</organism>
<protein>
    <submittedName>
        <fullName evidence="1">Molybdate transport system regulatory protein</fullName>
    </submittedName>
</protein>
<dbReference type="SUPFAM" id="SSF46785">
    <property type="entry name" value="Winged helix' DNA-binding domain"/>
    <property type="match status" value="1"/>
</dbReference>
<dbReference type="PANTHER" id="PTHR30432">
    <property type="entry name" value="TRANSCRIPTIONAL REGULATOR MODE"/>
    <property type="match status" value="1"/>
</dbReference>
<dbReference type="STRING" id="1391627.SAMN05216464_11414"/>
<proteinExistence type="predicted"/>
<dbReference type="AlphaFoldDB" id="A0A1G7J0W0"/>
<sequence length="114" mass="12824">MSKPVFKLNGRVWIETNNEKILGHGRVELLERIQASGSIRQAALQMKMSYKQAWDLVNHMNDMFETPVVTSQRGGKGGGSAVVTGHGVKVIEQFHALQKKLQEFLDDNLHLIQL</sequence>
<dbReference type="InterPro" id="IPR036390">
    <property type="entry name" value="WH_DNA-bd_sf"/>
</dbReference>
<dbReference type="Gene3D" id="1.10.10.10">
    <property type="entry name" value="Winged helix-like DNA-binding domain superfamily/Winged helix DNA-binding domain"/>
    <property type="match status" value="1"/>
</dbReference>
<keyword evidence="2" id="KW-1185">Reference proteome</keyword>
<dbReference type="InterPro" id="IPR036388">
    <property type="entry name" value="WH-like_DNA-bd_sf"/>
</dbReference>